<reference evidence="1 2" key="1">
    <citation type="submission" date="2017-06" db="EMBL/GenBank/DDBJ databases">
        <title>Global population genomics of the pathogenic fungus Cryptococcus neoformans var. grubii.</title>
        <authorList>
            <person name="Cuomo C."/>
            <person name="Litvintseva A."/>
            <person name="Chen Y."/>
            <person name="Young S."/>
            <person name="Zeng Q."/>
            <person name="Chapman S."/>
            <person name="Gujja S."/>
            <person name="Saif S."/>
            <person name="Birren B."/>
        </authorList>
    </citation>
    <scope>NUCLEOTIDE SEQUENCE [LARGE SCALE GENOMIC DNA]</scope>
    <source>
        <strain evidence="1 2">Tu259-1</strain>
    </source>
</reference>
<gene>
    <name evidence="1" type="ORF">C361_06979</name>
</gene>
<dbReference type="EMBL" id="AMKT01000113">
    <property type="protein sequence ID" value="OXG10282.1"/>
    <property type="molecule type" value="Genomic_DNA"/>
</dbReference>
<dbReference type="AlphaFoldDB" id="A0A854Q4Y3"/>
<name>A0A854Q4Y3_CRYNE</name>
<evidence type="ECO:0000313" key="1">
    <source>
        <dbReference type="EMBL" id="OXG10282.1"/>
    </source>
</evidence>
<evidence type="ECO:0000313" key="2">
    <source>
        <dbReference type="Proteomes" id="UP000199727"/>
    </source>
</evidence>
<accession>A0A854Q4Y3</accession>
<proteinExistence type="predicted"/>
<organism evidence="1 2">
    <name type="scientific">Cryptococcus neoformans Tu259-1</name>
    <dbReference type="NCBI Taxonomy" id="1230072"/>
    <lineage>
        <taxon>Eukaryota</taxon>
        <taxon>Fungi</taxon>
        <taxon>Dikarya</taxon>
        <taxon>Basidiomycota</taxon>
        <taxon>Agaricomycotina</taxon>
        <taxon>Tremellomycetes</taxon>
        <taxon>Tremellales</taxon>
        <taxon>Cryptococcaceae</taxon>
        <taxon>Cryptococcus</taxon>
        <taxon>Cryptococcus neoformans species complex</taxon>
    </lineage>
</organism>
<protein>
    <submittedName>
        <fullName evidence="1">Uncharacterized protein</fullName>
    </submittedName>
</protein>
<sequence length="58" mass="6700">MLRGLLGDISYFTSLGRGFEIAWQELHFFNLVSGITHIHQHFRDLSPYMDSGGSSHYR</sequence>
<comment type="caution">
    <text evidence="1">The sequence shown here is derived from an EMBL/GenBank/DDBJ whole genome shotgun (WGS) entry which is preliminary data.</text>
</comment>
<dbReference type="Proteomes" id="UP000199727">
    <property type="component" value="Unassembled WGS sequence"/>
</dbReference>